<dbReference type="Proteomes" id="UP001497512">
    <property type="component" value="Chromosome 10"/>
</dbReference>
<keyword evidence="3" id="KW-1185">Reference proteome</keyword>
<evidence type="ECO:0000256" key="1">
    <source>
        <dbReference type="SAM" id="MobiDB-lite"/>
    </source>
</evidence>
<reference evidence="2" key="1">
    <citation type="submission" date="2024-02" db="EMBL/GenBank/DDBJ databases">
        <authorList>
            <consortium name="ELIXIR-Norway"/>
            <consortium name="Elixir Norway"/>
        </authorList>
    </citation>
    <scope>NUCLEOTIDE SEQUENCE</scope>
</reference>
<feature type="compositionally biased region" description="Basic residues" evidence="1">
    <location>
        <begin position="126"/>
        <end position="136"/>
    </location>
</feature>
<feature type="non-terminal residue" evidence="2">
    <location>
        <position position="149"/>
    </location>
</feature>
<evidence type="ECO:0000313" key="2">
    <source>
        <dbReference type="EMBL" id="CAK9194656.1"/>
    </source>
</evidence>
<feature type="non-terminal residue" evidence="2">
    <location>
        <position position="1"/>
    </location>
</feature>
<sequence>MLNQLLFSVCVEGSTSRAPSPSIPYSFLLLLLNMYYSSCCQNSIEKYHKESEQFILQLTNLAALIAPPDTKHTDFSQQNALLQDPNNKNNDFFFFFFFVFFPKETKYGVTTRTPASPSKTKETTQKHQKQTHKWKREKTNWNFLLTKQA</sequence>
<feature type="region of interest" description="Disordered" evidence="1">
    <location>
        <begin position="110"/>
        <end position="136"/>
    </location>
</feature>
<name>A0ABP0TEM2_9BRYO</name>
<proteinExistence type="predicted"/>
<evidence type="ECO:0000313" key="3">
    <source>
        <dbReference type="Proteomes" id="UP001497512"/>
    </source>
</evidence>
<accession>A0ABP0TEM2</accession>
<dbReference type="EMBL" id="OZ019902">
    <property type="protein sequence ID" value="CAK9194656.1"/>
    <property type="molecule type" value="Genomic_DNA"/>
</dbReference>
<protein>
    <submittedName>
        <fullName evidence="2">Uncharacterized protein</fullName>
    </submittedName>
</protein>
<gene>
    <name evidence="2" type="ORF">CSSPTR1EN2_LOCUS2635</name>
</gene>
<organism evidence="2 3">
    <name type="scientific">Sphagnum troendelagicum</name>
    <dbReference type="NCBI Taxonomy" id="128251"/>
    <lineage>
        <taxon>Eukaryota</taxon>
        <taxon>Viridiplantae</taxon>
        <taxon>Streptophyta</taxon>
        <taxon>Embryophyta</taxon>
        <taxon>Bryophyta</taxon>
        <taxon>Sphagnophytina</taxon>
        <taxon>Sphagnopsida</taxon>
        <taxon>Sphagnales</taxon>
        <taxon>Sphagnaceae</taxon>
        <taxon>Sphagnum</taxon>
    </lineage>
</organism>